<feature type="compositionally biased region" description="Basic and acidic residues" evidence="1">
    <location>
        <begin position="1"/>
        <end position="15"/>
    </location>
</feature>
<evidence type="ECO:0000256" key="2">
    <source>
        <dbReference type="SAM" id="Phobius"/>
    </source>
</evidence>
<keyword evidence="2" id="KW-1133">Transmembrane helix</keyword>
<accession>A0ABP5I4I3</accession>
<protein>
    <recommendedName>
        <fullName evidence="5">DUF4439 domain-containing protein</fullName>
    </recommendedName>
</protein>
<evidence type="ECO:0008006" key="5">
    <source>
        <dbReference type="Google" id="ProtNLM"/>
    </source>
</evidence>
<feature type="region of interest" description="Disordered" evidence="1">
    <location>
        <begin position="1"/>
        <end position="43"/>
    </location>
</feature>
<name>A0ABP5I4I3_9ACTN</name>
<feature type="region of interest" description="Disordered" evidence="1">
    <location>
        <begin position="79"/>
        <end position="109"/>
    </location>
</feature>
<feature type="compositionally biased region" description="Acidic residues" evidence="1">
    <location>
        <begin position="16"/>
        <end position="36"/>
    </location>
</feature>
<sequence length="280" mass="30345">MNDEHEDQHDDHPEDGFEVEPDEEPYDETGADDWPESPDAGWQAGGTGALVAAGLAGAVTALLLVLVWTAFGGDEDDARDAADDAPRAARASVASTPTPLAGTEQGRRSRLARCVRAQEGLQETLATARPALDQWQVHVGAMNKLVVGEITLRQATEFWERTRVGAQRRVGEFDESLAVLRTEGVDCPGPALLARGARALPACAREVQAAVRALQAARVSVATWEEHIRHMDMLRLGQMTPQQATEMWLASWRRGVKDLDDYEAASGTARELAERQDGCA</sequence>
<dbReference type="EMBL" id="BAAAMQ010000002">
    <property type="protein sequence ID" value="GAA2093860.1"/>
    <property type="molecule type" value="Genomic_DNA"/>
</dbReference>
<dbReference type="RefSeq" id="WP_231252693.1">
    <property type="nucleotide sequence ID" value="NZ_BAAAMQ010000002.1"/>
</dbReference>
<proteinExistence type="predicted"/>
<keyword evidence="2" id="KW-0472">Membrane</keyword>
<evidence type="ECO:0000313" key="3">
    <source>
        <dbReference type="EMBL" id="GAA2093860.1"/>
    </source>
</evidence>
<keyword evidence="4" id="KW-1185">Reference proteome</keyword>
<reference evidence="4" key="1">
    <citation type="journal article" date="2019" name="Int. J. Syst. Evol. Microbiol.">
        <title>The Global Catalogue of Microorganisms (GCM) 10K type strain sequencing project: providing services to taxonomists for standard genome sequencing and annotation.</title>
        <authorList>
            <consortium name="The Broad Institute Genomics Platform"/>
            <consortium name="The Broad Institute Genome Sequencing Center for Infectious Disease"/>
            <person name="Wu L."/>
            <person name="Ma J."/>
        </authorList>
    </citation>
    <scope>NUCLEOTIDE SEQUENCE [LARGE SCALE GENOMIC DNA]</scope>
    <source>
        <strain evidence="4">JCM 13813</strain>
    </source>
</reference>
<evidence type="ECO:0000313" key="4">
    <source>
        <dbReference type="Proteomes" id="UP001501161"/>
    </source>
</evidence>
<gene>
    <name evidence="3" type="ORF">GCM10009726_00470</name>
</gene>
<organism evidence="3 4">
    <name type="scientific">Nocardioides furvisabuli</name>
    <dbReference type="NCBI Taxonomy" id="375542"/>
    <lineage>
        <taxon>Bacteria</taxon>
        <taxon>Bacillati</taxon>
        <taxon>Actinomycetota</taxon>
        <taxon>Actinomycetes</taxon>
        <taxon>Propionibacteriales</taxon>
        <taxon>Nocardioidaceae</taxon>
        <taxon>Nocardioides</taxon>
    </lineage>
</organism>
<keyword evidence="2" id="KW-0812">Transmembrane</keyword>
<dbReference type="Proteomes" id="UP001501161">
    <property type="component" value="Unassembled WGS sequence"/>
</dbReference>
<feature type="transmembrane region" description="Helical" evidence="2">
    <location>
        <begin position="49"/>
        <end position="71"/>
    </location>
</feature>
<evidence type="ECO:0000256" key="1">
    <source>
        <dbReference type="SAM" id="MobiDB-lite"/>
    </source>
</evidence>
<comment type="caution">
    <text evidence="3">The sequence shown here is derived from an EMBL/GenBank/DDBJ whole genome shotgun (WGS) entry which is preliminary data.</text>
</comment>